<evidence type="ECO:0000313" key="2">
    <source>
        <dbReference type="EMBL" id="ODV92161.1"/>
    </source>
</evidence>
<reference evidence="3" key="1">
    <citation type="submission" date="2016-02" db="EMBL/GenBank/DDBJ databases">
        <title>Comparative genomics of biotechnologically important yeasts.</title>
        <authorList>
            <consortium name="DOE Joint Genome Institute"/>
            <person name="Riley R."/>
            <person name="Haridas S."/>
            <person name="Wolfe K.H."/>
            <person name="Lopes M.R."/>
            <person name="Hittinger C.T."/>
            <person name="Goker M."/>
            <person name="Salamov A."/>
            <person name="Wisecaver J."/>
            <person name="Long T.M."/>
            <person name="Aerts A.L."/>
            <person name="Barry K."/>
            <person name="Choi C."/>
            <person name="Clum A."/>
            <person name="Coughlan A.Y."/>
            <person name="Deshpande S."/>
            <person name="Douglass A.P."/>
            <person name="Hanson S.J."/>
            <person name="Klenk H.-P."/>
            <person name="Labutti K."/>
            <person name="Lapidus A."/>
            <person name="Lindquist E."/>
            <person name="Lipzen A."/>
            <person name="Meier-Kolthoff J.P."/>
            <person name="Ohm R.A."/>
            <person name="Otillar R.P."/>
            <person name="Pangilinan J."/>
            <person name="Peng Y."/>
            <person name="Rokas A."/>
            <person name="Rosa C.A."/>
            <person name="Scheuner C."/>
            <person name="Sibirny A.A."/>
            <person name="Slot J.C."/>
            <person name="Stielow J.B."/>
            <person name="Sun H."/>
            <person name="Kurtzman C.P."/>
            <person name="Blackwell M."/>
            <person name="Jeffries T.W."/>
            <person name="Grigoriev I.V."/>
        </authorList>
    </citation>
    <scope>NUCLEOTIDE SEQUENCE [LARGE SCALE GENOMIC DNA]</scope>
    <source>
        <strain evidence="3">NRRL Y-17796</strain>
    </source>
</reference>
<feature type="compositionally biased region" description="Polar residues" evidence="1">
    <location>
        <begin position="124"/>
        <end position="135"/>
    </location>
</feature>
<feature type="region of interest" description="Disordered" evidence="1">
    <location>
        <begin position="1"/>
        <end position="140"/>
    </location>
</feature>
<feature type="compositionally biased region" description="Basic and acidic residues" evidence="1">
    <location>
        <begin position="453"/>
        <end position="463"/>
    </location>
</feature>
<accession>A0A1E4TK80</accession>
<evidence type="ECO:0000313" key="3">
    <source>
        <dbReference type="Proteomes" id="UP000095023"/>
    </source>
</evidence>
<feature type="region of interest" description="Disordered" evidence="1">
    <location>
        <begin position="560"/>
        <end position="583"/>
    </location>
</feature>
<organism evidence="2 3">
    <name type="scientific">Tortispora caseinolytica NRRL Y-17796</name>
    <dbReference type="NCBI Taxonomy" id="767744"/>
    <lineage>
        <taxon>Eukaryota</taxon>
        <taxon>Fungi</taxon>
        <taxon>Dikarya</taxon>
        <taxon>Ascomycota</taxon>
        <taxon>Saccharomycotina</taxon>
        <taxon>Trigonopsidomycetes</taxon>
        <taxon>Trigonopsidales</taxon>
        <taxon>Trigonopsidaceae</taxon>
        <taxon>Tortispora</taxon>
    </lineage>
</organism>
<feature type="compositionally biased region" description="Acidic residues" evidence="1">
    <location>
        <begin position="481"/>
        <end position="502"/>
    </location>
</feature>
<feature type="compositionally biased region" description="Polar residues" evidence="1">
    <location>
        <begin position="560"/>
        <end position="577"/>
    </location>
</feature>
<dbReference type="PANTHER" id="PTHR42107:SF1">
    <property type="entry name" value="WHIM1 DOMAIN-CONTAINING PROTEIN"/>
    <property type="match status" value="1"/>
</dbReference>
<dbReference type="OrthoDB" id="349045at2759"/>
<name>A0A1E4TK80_9ASCO</name>
<gene>
    <name evidence="2" type="ORF">CANCADRAFT_83250</name>
</gene>
<dbReference type="AlphaFoldDB" id="A0A1E4TK80"/>
<evidence type="ECO:0000256" key="1">
    <source>
        <dbReference type="SAM" id="MobiDB-lite"/>
    </source>
</evidence>
<evidence type="ECO:0008006" key="4">
    <source>
        <dbReference type="Google" id="ProtNLM"/>
    </source>
</evidence>
<sequence length="635" mass="70442">MQDNYKMDSSSSDSLSPPPEAILASFDAIERSLETKKQKKPRKKSTKDDAKVSKKPNAKIKKNSTSKDKAKDNNEAKVKSKAKSKSQPELNPKSKTKAESGKKLKNSSKAPNDDSRKKAARKASSITSLPLSDTISDPDIEDKEPHAYTIALVVLMRNVFSELFRGVPDLSPQDLDSLLTLPTMVSDLEKVFCRLLSLALNRRKHIDPGHFGRALEEFISANTYPQVSYQAPEVNHFLRTEAAHFSIASYGVRANFLKILAQTALSSSDQIRAIISANYGTTRATENLSNPLVITPKGKDSYKRLYYYVPGSGPDSLSAVYRQSNPKIEPDRWVSIAQTASGVRDLIDSLRSSDLKDTKELCQKLKEILPEMEERQERAAKLSVRKEKKRAAEARAVAYQMEKALGKRTRGKRINYATFETVGDDFDDYTPEPVPEVDMLEYDPSRRTSRRLRGNDPEAKPSADPEAIIGNHRNAGLNEDERIDDEELPDVSADEGEEEDYDNLDHLNIASTRETTNFPDSETSLTVVLKYSSQKKAEVLRHSADNSPDDSIDSAIEVTNSYPPNDTVTTNDETVSKNAGDYDSVYNSRLNTESKDSDIAEQPGVHVLPESNRSSNGINGVDYVHNSTIPASSGS</sequence>
<keyword evidence="3" id="KW-1185">Reference proteome</keyword>
<feature type="region of interest" description="Disordered" evidence="1">
    <location>
        <begin position="607"/>
        <end position="635"/>
    </location>
</feature>
<proteinExistence type="predicted"/>
<dbReference type="PANTHER" id="PTHR42107">
    <property type="entry name" value="YALI0D24453P"/>
    <property type="match status" value="1"/>
</dbReference>
<feature type="region of interest" description="Disordered" evidence="1">
    <location>
        <begin position="424"/>
        <end position="502"/>
    </location>
</feature>
<feature type="compositionally biased region" description="Basic and acidic residues" evidence="1">
    <location>
        <begin position="65"/>
        <end position="78"/>
    </location>
</feature>
<feature type="compositionally biased region" description="Basic residues" evidence="1">
    <location>
        <begin position="53"/>
        <end position="64"/>
    </location>
</feature>
<feature type="compositionally biased region" description="Polar residues" evidence="1">
    <location>
        <begin position="625"/>
        <end position="635"/>
    </location>
</feature>
<dbReference type="EMBL" id="KV453841">
    <property type="protein sequence ID" value="ODV92161.1"/>
    <property type="molecule type" value="Genomic_DNA"/>
</dbReference>
<protein>
    <recommendedName>
        <fullName evidence="4">WHIM1 domain-containing protein</fullName>
    </recommendedName>
</protein>
<dbReference type="Proteomes" id="UP000095023">
    <property type="component" value="Unassembled WGS sequence"/>
</dbReference>